<keyword evidence="3" id="KW-0963">Cytoplasm</keyword>
<comment type="similarity">
    <text evidence="2">Belongs to the ArgR family.</text>
</comment>
<dbReference type="Pfam" id="PF01316">
    <property type="entry name" value="Arg_repressor"/>
    <property type="match status" value="1"/>
</dbReference>
<dbReference type="InterPro" id="IPR036251">
    <property type="entry name" value="Arg_repress_C_sf"/>
</dbReference>
<dbReference type="Gene3D" id="3.30.1360.40">
    <property type="match status" value="1"/>
</dbReference>
<dbReference type="EMBL" id="UINC01183296">
    <property type="protein sequence ID" value="SVD93991.1"/>
    <property type="molecule type" value="Genomic_DNA"/>
</dbReference>
<dbReference type="InterPro" id="IPR001669">
    <property type="entry name" value="Arg_repress"/>
</dbReference>
<keyword evidence="4" id="KW-0805">Transcription regulation</keyword>
<feature type="domain" description="Arginine repressor C-terminal" evidence="8">
    <location>
        <begin position="83"/>
        <end position="147"/>
    </location>
</feature>
<evidence type="ECO:0000259" key="7">
    <source>
        <dbReference type="Pfam" id="PF01316"/>
    </source>
</evidence>
<evidence type="ECO:0000256" key="4">
    <source>
        <dbReference type="ARBA" id="ARBA00023015"/>
    </source>
</evidence>
<dbReference type="AlphaFoldDB" id="A0A382ZET2"/>
<evidence type="ECO:0000259" key="8">
    <source>
        <dbReference type="Pfam" id="PF02863"/>
    </source>
</evidence>
<organism evidence="9">
    <name type="scientific">marine metagenome</name>
    <dbReference type="NCBI Taxonomy" id="408172"/>
    <lineage>
        <taxon>unclassified sequences</taxon>
        <taxon>metagenomes</taxon>
        <taxon>ecological metagenomes</taxon>
    </lineage>
</organism>
<evidence type="ECO:0000256" key="2">
    <source>
        <dbReference type="ARBA" id="ARBA00008316"/>
    </source>
</evidence>
<dbReference type="GO" id="GO:0003677">
    <property type="term" value="F:DNA binding"/>
    <property type="evidence" value="ECO:0007669"/>
    <property type="project" value="UniProtKB-KW"/>
</dbReference>
<dbReference type="HAMAP" id="MF_00173">
    <property type="entry name" value="Arg_repressor"/>
    <property type="match status" value="1"/>
</dbReference>
<dbReference type="Pfam" id="PF02863">
    <property type="entry name" value="Arg_repressor_C"/>
    <property type="match status" value="1"/>
</dbReference>
<dbReference type="PANTHER" id="PTHR34471:SF1">
    <property type="entry name" value="ARGININE REPRESSOR"/>
    <property type="match status" value="1"/>
</dbReference>
<dbReference type="SUPFAM" id="SSF46785">
    <property type="entry name" value="Winged helix' DNA-binding domain"/>
    <property type="match status" value="1"/>
</dbReference>
<dbReference type="PANTHER" id="PTHR34471">
    <property type="entry name" value="ARGININE REPRESSOR"/>
    <property type="match status" value="1"/>
</dbReference>
<evidence type="ECO:0000313" key="9">
    <source>
        <dbReference type="EMBL" id="SVD93991.1"/>
    </source>
</evidence>
<dbReference type="GO" id="GO:0051259">
    <property type="term" value="P:protein complex oligomerization"/>
    <property type="evidence" value="ECO:0007669"/>
    <property type="project" value="InterPro"/>
</dbReference>
<evidence type="ECO:0000256" key="3">
    <source>
        <dbReference type="ARBA" id="ARBA00022490"/>
    </source>
</evidence>
<keyword evidence="5" id="KW-0238">DNA-binding</keyword>
<comment type="subcellular location">
    <subcellularLocation>
        <location evidence="1">Cytoplasm</location>
    </subcellularLocation>
</comment>
<dbReference type="NCBIfam" id="TIGR01529">
    <property type="entry name" value="argR_whole"/>
    <property type="match status" value="1"/>
</dbReference>
<reference evidence="9" key="1">
    <citation type="submission" date="2018-05" db="EMBL/GenBank/DDBJ databases">
        <authorList>
            <person name="Lanie J.A."/>
            <person name="Ng W.-L."/>
            <person name="Kazmierczak K.M."/>
            <person name="Andrzejewski T.M."/>
            <person name="Davidsen T.M."/>
            <person name="Wayne K.J."/>
            <person name="Tettelin H."/>
            <person name="Glass J.I."/>
            <person name="Rusch D."/>
            <person name="Podicherti R."/>
            <person name="Tsui H.-C.T."/>
            <person name="Winkler M.E."/>
        </authorList>
    </citation>
    <scope>NUCLEOTIDE SEQUENCE</scope>
</reference>
<dbReference type="InterPro" id="IPR020899">
    <property type="entry name" value="Arg_repress_C"/>
</dbReference>
<name>A0A382ZET2_9ZZZZ</name>
<dbReference type="Gene3D" id="1.10.10.10">
    <property type="entry name" value="Winged helix-like DNA-binding domain superfamily/Winged helix DNA-binding domain"/>
    <property type="match status" value="1"/>
</dbReference>
<evidence type="ECO:0000256" key="1">
    <source>
        <dbReference type="ARBA" id="ARBA00004496"/>
    </source>
</evidence>
<dbReference type="GO" id="GO:0006525">
    <property type="term" value="P:arginine metabolic process"/>
    <property type="evidence" value="ECO:0007669"/>
    <property type="project" value="InterPro"/>
</dbReference>
<accession>A0A382ZET2</accession>
<keyword evidence="6" id="KW-0804">Transcription</keyword>
<dbReference type="InterPro" id="IPR036390">
    <property type="entry name" value="WH_DNA-bd_sf"/>
</dbReference>
<dbReference type="InterPro" id="IPR036388">
    <property type="entry name" value="WH-like_DNA-bd_sf"/>
</dbReference>
<dbReference type="GO" id="GO:0034618">
    <property type="term" value="F:arginine binding"/>
    <property type="evidence" value="ECO:0007669"/>
    <property type="project" value="InterPro"/>
</dbReference>
<evidence type="ECO:0008006" key="10">
    <source>
        <dbReference type="Google" id="ProtNLM"/>
    </source>
</evidence>
<proteinExistence type="inferred from homology"/>
<gene>
    <name evidence="9" type="ORF">METZ01_LOCUS446845</name>
</gene>
<dbReference type="InterPro" id="IPR020900">
    <property type="entry name" value="Arg_repress_DNA-bd"/>
</dbReference>
<sequence length="159" mass="17376">MPTAKQSRHAMIRQVLRDERIDTHERMAQVLSGHGIDVSQSTLSKDLRELGVVRIPQADGGFRYSLSDNGVQHADRNVLERELRDYVTHADRAGNILVIRTLSGHAQAVCEAVDRMEWPEVMGTLAGENTIFVVSRTAAESKGVGGRLTTLTGLAVGDS</sequence>
<dbReference type="PRINTS" id="PR01467">
    <property type="entry name" value="ARGREPRESSOR"/>
</dbReference>
<dbReference type="SUPFAM" id="SSF55252">
    <property type="entry name" value="C-terminal domain of arginine repressor"/>
    <property type="match status" value="1"/>
</dbReference>
<evidence type="ECO:0000256" key="5">
    <source>
        <dbReference type="ARBA" id="ARBA00023125"/>
    </source>
</evidence>
<dbReference type="GO" id="GO:0005737">
    <property type="term" value="C:cytoplasm"/>
    <property type="evidence" value="ECO:0007669"/>
    <property type="project" value="UniProtKB-SubCell"/>
</dbReference>
<feature type="domain" description="Arginine repressor DNA-binding" evidence="7">
    <location>
        <begin position="5"/>
        <end position="69"/>
    </location>
</feature>
<evidence type="ECO:0000256" key="6">
    <source>
        <dbReference type="ARBA" id="ARBA00023163"/>
    </source>
</evidence>
<protein>
    <recommendedName>
        <fullName evidence="10">Arginine repressor</fullName>
    </recommendedName>
</protein>
<dbReference type="GO" id="GO:0003700">
    <property type="term" value="F:DNA-binding transcription factor activity"/>
    <property type="evidence" value="ECO:0007669"/>
    <property type="project" value="InterPro"/>
</dbReference>